<evidence type="ECO:0000313" key="2">
    <source>
        <dbReference type="Proteomes" id="UP000028715"/>
    </source>
</evidence>
<gene>
    <name evidence="1" type="ORF">IW19_20565</name>
</gene>
<protein>
    <submittedName>
        <fullName evidence="1">Uncharacterized protein</fullName>
    </submittedName>
</protein>
<dbReference type="EMBL" id="JPRL01000002">
    <property type="protein sequence ID" value="KFF03289.1"/>
    <property type="molecule type" value="Genomic_DNA"/>
</dbReference>
<organism evidence="1 2">
    <name type="scientific">Flavobacterium reichenbachii</name>
    <dbReference type="NCBI Taxonomy" id="362418"/>
    <lineage>
        <taxon>Bacteria</taxon>
        <taxon>Pseudomonadati</taxon>
        <taxon>Bacteroidota</taxon>
        <taxon>Flavobacteriia</taxon>
        <taxon>Flavobacteriales</taxon>
        <taxon>Flavobacteriaceae</taxon>
        <taxon>Flavobacterium</taxon>
    </lineage>
</organism>
<sequence length="230" mass="26612">MRNIIKEISLQSGLKYINVDENLDFAYYEDKDDFYLLCFYDHSDLMRITGENIKILEYALNNIVVNTKKSETLTQFIDRNINYNLSLILFAALDGDYPNLIQELNKVEENYINSKKYILPYNNDALEVLKEKISNTAALVSDLNDLAIAHSDSIQENQDKWYDLLLNLFIKIPYLNYQPADHSLTLTTLSDSLNQAMTDRESFLLSIINDSNIHAITDIENFVNAKNMTQ</sequence>
<dbReference type="AlphaFoldDB" id="A0A085ZFS5"/>
<dbReference type="OrthoDB" id="1360883at2"/>
<name>A0A085ZFS5_9FLAO</name>
<dbReference type="RefSeq" id="WP_035688704.1">
    <property type="nucleotide sequence ID" value="NZ_JPRL01000002.1"/>
</dbReference>
<keyword evidence="2" id="KW-1185">Reference proteome</keyword>
<dbReference type="STRING" id="362418.IW19_20565"/>
<comment type="caution">
    <text evidence="1">The sequence shown here is derived from an EMBL/GenBank/DDBJ whole genome shotgun (WGS) entry which is preliminary data.</text>
</comment>
<dbReference type="Proteomes" id="UP000028715">
    <property type="component" value="Unassembled WGS sequence"/>
</dbReference>
<reference evidence="1 2" key="1">
    <citation type="submission" date="2014-07" db="EMBL/GenBank/DDBJ databases">
        <title>Genome of Flavobacterium reichenbachii LMG 25512.</title>
        <authorList>
            <person name="Stropko S.J."/>
            <person name="Pipes S.E."/>
            <person name="Newman J.D."/>
        </authorList>
    </citation>
    <scope>NUCLEOTIDE SEQUENCE [LARGE SCALE GENOMIC DNA]</scope>
    <source>
        <strain evidence="1 2">LMG 25512</strain>
    </source>
</reference>
<dbReference type="eggNOG" id="ENOG5030Z2K">
    <property type="taxonomic scope" value="Bacteria"/>
</dbReference>
<proteinExistence type="predicted"/>
<accession>A0A085ZFS5</accession>
<evidence type="ECO:0000313" key="1">
    <source>
        <dbReference type="EMBL" id="KFF03289.1"/>
    </source>
</evidence>